<keyword evidence="2" id="KW-1185">Reference proteome</keyword>
<comment type="caution">
    <text evidence="1">The sequence shown here is derived from an EMBL/GenBank/DDBJ whole genome shotgun (WGS) entry which is preliminary data.</text>
</comment>
<dbReference type="EMBL" id="JBHSGR010000011">
    <property type="protein sequence ID" value="MFC4694125.1"/>
    <property type="molecule type" value="Genomic_DNA"/>
</dbReference>
<evidence type="ECO:0000313" key="2">
    <source>
        <dbReference type="Proteomes" id="UP001596025"/>
    </source>
</evidence>
<dbReference type="RefSeq" id="WP_387988841.1">
    <property type="nucleotide sequence ID" value="NZ_JBHSGR010000011.1"/>
</dbReference>
<organism evidence="1 2">
    <name type="scientific">Geodermatophilus arenarius</name>
    <dbReference type="NCBI Taxonomy" id="1137990"/>
    <lineage>
        <taxon>Bacteria</taxon>
        <taxon>Bacillati</taxon>
        <taxon>Actinomycetota</taxon>
        <taxon>Actinomycetes</taxon>
        <taxon>Geodermatophilales</taxon>
        <taxon>Geodermatophilaceae</taxon>
        <taxon>Geodermatophilus</taxon>
    </lineage>
</organism>
<reference evidence="2" key="1">
    <citation type="journal article" date="2019" name="Int. J. Syst. Evol. Microbiol.">
        <title>The Global Catalogue of Microorganisms (GCM) 10K type strain sequencing project: providing services to taxonomists for standard genome sequencing and annotation.</title>
        <authorList>
            <consortium name="The Broad Institute Genomics Platform"/>
            <consortium name="The Broad Institute Genome Sequencing Center for Infectious Disease"/>
            <person name="Wu L."/>
            <person name="Ma J."/>
        </authorList>
    </citation>
    <scope>NUCLEOTIDE SEQUENCE [LARGE SCALE GENOMIC DNA]</scope>
    <source>
        <strain evidence="2">CCUG 62763</strain>
    </source>
</reference>
<dbReference type="Proteomes" id="UP001596025">
    <property type="component" value="Unassembled WGS sequence"/>
</dbReference>
<evidence type="ECO:0000313" key="1">
    <source>
        <dbReference type="EMBL" id="MFC4694125.1"/>
    </source>
</evidence>
<gene>
    <name evidence="1" type="ORF">ACFO3M_12080</name>
</gene>
<protein>
    <recommendedName>
        <fullName evidence="3">YacP-like NYN domain-containing protein</fullName>
    </recommendedName>
</protein>
<evidence type="ECO:0008006" key="3">
    <source>
        <dbReference type="Google" id="ProtNLM"/>
    </source>
</evidence>
<accession>A0ABV9LM02</accession>
<name>A0ABV9LM02_9ACTN</name>
<proteinExistence type="predicted"/>
<sequence length="141" mass="14253">MAVLLVDAANVVGARPDGWWRDRAGATTRLLRRLAEAALRDGGVDVGGVDDGGVDVDEVVVVVEGAAREVPAPDGVRLVRAAGSGDDALAAEAAALAGTGRTVLAVTADRGLRARLPAGTDVRGPGWLLGVLDRMAGNRPG</sequence>